<dbReference type="OrthoDB" id="419198at2759"/>
<evidence type="ECO:0000313" key="2">
    <source>
        <dbReference type="EMBL" id="VDP85530.1"/>
    </source>
</evidence>
<sequence>MFDNGLGDKFVLYSGTLIESYRHHHIIPWDDDLNVLVGVTVKSNLQTLLEQLSPEYQLRKQHYRDKFPTTKQKNHNKFYTFTDLVFDTDSSDLLLSHCVSVSPLGWPNLDIGYYQ</sequence>
<evidence type="ECO:0000259" key="1">
    <source>
        <dbReference type="Pfam" id="PF04991"/>
    </source>
</evidence>
<accession>A0A183ARE1</accession>
<proteinExistence type="predicted"/>
<dbReference type="GO" id="GO:0009100">
    <property type="term" value="P:glycoprotein metabolic process"/>
    <property type="evidence" value="ECO:0007669"/>
    <property type="project" value="UniProtKB-ARBA"/>
</dbReference>
<dbReference type="Proteomes" id="UP000272942">
    <property type="component" value="Unassembled WGS sequence"/>
</dbReference>
<evidence type="ECO:0000313" key="4">
    <source>
        <dbReference type="WBParaSite" id="ECPE_0000955601-mRNA-1"/>
    </source>
</evidence>
<keyword evidence="3" id="KW-1185">Reference proteome</keyword>
<reference evidence="2 3" key="2">
    <citation type="submission" date="2018-11" db="EMBL/GenBank/DDBJ databases">
        <authorList>
            <consortium name="Pathogen Informatics"/>
        </authorList>
    </citation>
    <scope>NUCLEOTIDE SEQUENCE [LARGE SCALE GENOMIC DNA]</scope>
    <source>
        <strain evidence="2 3">Egypt</strain>
    </source>
</reference>
<dbReference type="AlphaFoldDB" id="A0A183ARE1"/>
<feature type="domain" description="LicD/FKTN/FKRP nucleotidyltransferase" evidence="1">
    <location>
        <begin position="10"/>
        <end position="83"/>
    </location>
</feature>
<gene>
    <name evidence="2" type="ORF">ECPE_LOCUS9526</name>
</gene>
<dbReference type="Pfam" id="PF04991">
    <property type="entry name" value="LicD"/>
    <property type="match status" value="1"/>
</dbReference>
<dbReference type="WBParaSite" id="ECPE_0000955601-mRNA-1">
    <property type="protein sequence ID" value="ECPE_0000955601-mRNA-1"/>
    <property type="gene ID" value="ECPE_0000955601"/>
</dbReference>
<organism evidence="4">
    <name type="scientific">Echinostoma caproni</name>
    <dbReference type="NCBI Taxonomy" id="27848"/>
    <lineage>
        <taxon>Eukaryota</taxon>
        <taxon>Metazoa</taxon>
        <taxon>Spiralia</taxon>
        <taxon>Lophotrochozoa</taxon>
        <taxon>Platyhelminthes</taxon>
        <taxon>Trematoda</taxon>
        <taxon>Digenea</taxon>
        <taxon>Plagiorchiida</taxon>
        <taxon>Echinostomata</taxon>
        <taxon>Echinostomatoidea</taxon>
        <taxon>Echinostomatidae</taxon>
        <taxon>Echinostoma</taxon>
    </lineage>
</organism>
<protein>
    <submittedName>
        <fullName evidence="4">LicD family protein</fullName>
    </submittedName>
</protein>
<reference evidence="4" key="1">
    <citation type="submission" date="2016-06" db="UniProtKB">
        <authorList>
            <consortium name="WormBaseParasite"/>
        </authorList>
    </citation>
    <scope>IDENTIFICATION</scope>
</reference>
<name>A0A183ARE1_9TREM</name>
<evidence type="ECO:0000313" key="3">
    <source>
        <dbReference type="Proteomes" id="UP000272942"/>
    </source>
</evidence>
<dbReference type="InterPro" id="IPR007074">
    <property type="entry name" value="LicD/FKTN/FKRP_NTP_transf"/>
</dbReference>
<dbReference type="EMBL" id="UZAN01047560">
    <property type="protein sequence ID" value="VDP85530.1"/>
    <property type="molecule type" value="Genomic_DNA"/>
</dbReference>